<dbReference type="AlphaFoldDB" id="A0A4P9ZKW0"/>
<dbReference type="EMBL" id="ML003459">
    <property type="protein sequence ID" value="RKP33926.1"/>
    <property type="molecule type" value="Genomic_DNA"/>
</dbReference>
<protein>
    <recommendedName>
        <fullName evidence="6">Integral membrane protein</fullName>
    </recommendedName>
</protein>
<evidence type="ECO:0000256" key="3">
    <source>
        <dbReference type="SAM" id="SignalP"/>
    </source>
</evidence>
<sequence length="835" mass="90972">MRPPFRALLPAILGWCAVSFHLVCASIFIPLTNQTLKAYDFYGNTRQKYISVSSPLIPLPITGPSCTVSPVTSSGLNITSSSWTTSFDKVMLFVSGTQAERANCVSMPQILDQLITVQNWLSSAHYPPVYNIIFSTQAGENDSFGGPDRNNYDSYQSYLQTNVALTVVSSDAELPLAHQAELSLTTSNPDMVIVLQDNGPWNDLFESVLFTSLRWLTLGLHLFLAMFALGYAVITRFKQGAAMGVLPLGVWVTSFLWLVGLMAFPPGWPALTTQVAFASVTFTLFVVALYVTMLHWFTVVSSLLSPQHRLWPYRTAVRWVLILLGALAGLVYTAATFAYTISFSPNALVHGARLVSDRLFYMVVPAFVLGAPLITVGFAILYLPEKNYFESSKRNVYALAKNVAIFLALASFSGGVGLGAYLILLGYPSSLDKITQYAVACLIRSAFSVIFTVLWFLFLVNLTKLRTMGQKGGSRASDPTNSNRSRINSCSSTAPMNPAGTDVVYNDKLASPGWTSGDKSSFTAGASANSSLMLDPYQTPPSKRVGPTPPKKKKKGTRKGDSSQPFRISNPIVHINSGLDHYLNVPAAPPVPPIPFAITTTANNTGAPAPHQPQLVMGPALMPAEGMGLAPPPEFLNSYSIAGASVGGTASGIGLPEHDFPFPEGPRGNLDHFEDQDYATDHFPQENSFASSQVIAAPSSKGYSRYFRQHSFQDRMPSHEYIAQSDIIVHRRTASESLPSFYNAHFSFDQGGGGGSIIYQSPPRVSQNSDPSRVESDLNTSMTSTQLGYTYYNRQTDEQDEDNAFRSTSKPNKYKPNKSLPPLPRGEVMMTPNVI</sequence>
<keyword evidence="3" id="KW-0732">Signal</keyword>
<feature type="transmembrane region" description="Helical" evidence="2">
    <location>
        <begin position="403"/>
        <end position="425"/>
    </location>
</feature>
<feature type="signal peptide" evidence="3">
    <location>
        <begin position="1"/>
        <end position="25"/>
    </location>
</feature>
<evidence type="ECO:0000256" key="1">
    <source>
        <dbReference type="SAM" id="MobiDB-lite"/>
    </source>
</evidence>
<evidence type="ECO:0000256" key="2">
    <source>
        <dbReference type="SAM" id="Phobius"/>
    </source>
</evidence>
<reference evidence="5" key="1">
    <citation type="journal article" date="2018" name="Nat. Microbiol.">
        <title>Leveraging single-cell genomics to expand the fungal tree of life.</title>
        <authorList>
            <person name="Ahrendt S.R."/>
            <person name="Quandt C.A."/>
            <person name="Ciobanu D."/>
            <person name="Clum A."/>
            <person name="Salamov A."/>
            <person name="Andreopoulos B."/>
            <person name="Cheng J.F."/>
            <person name="Woyke T."/>
            <person name="Pelin A."/>
            <person name="Henrissat B."/>
            <person name="Reynolds N.K."/>
            <person name="Benny G.L."/>
            <person name="Smith M.E."/>
            <person name="James T.Y."/>
            <person name="Grigoriev I.V."/>
        </authorList>
    </citation>
    <scope>NUCLEOTIDE SEQUENCE [LARGE SCALE GENOMIC DNA]</scope>
    <source>
        <strain evidence="5">RSA 468</strain>
    </source>
</reference>
<feature type="region of interest" description="Disordered" evidence="1">
    <location>
        <begin position="532"/>
        <end position="569"/>
    </location>
</feature>
<keyword evidence="2" id="KW-0812">Transmembrane</keyword>
<feature type="compositionally biased region" description="Low complexity" evidence="1">
    <location>
        <begin position="481"/>
        <end position="492"/>
    </location>
</feature>
<feature type="transmembrane region" description="Helical" evidence="2">
    <location>
        <begin position="215"/>
        <end position="234"/>
    </location>
</feature>
<feature type="transmembrane region" description="Helical" evidence="2">
    <location>
        <begin position="276"/>
        <end position="304"/>
    </location>
</feature>
<feature type="region of interest" description="Disordered" evidence="1">
    <location>
        <begin position="753"/>
        <end position="835"/>
    </location>
</feature>
<feature type="transmembrane region" description="Helical" evidence="2">
    <location>
        <begin position="241"/>
        <end position="264"/>
    </location>
</feature>
<keyword evidence="2" id="KW-0472">Membrane</keyword>
<name>A0A4P9ZKW0_9FUNG</name>
<keyword evidence="2" id="KW-1133">Transmembrane helix</keyword>
<feature type="compositionally biased region" description="Polar residues" evidence="1">
    <location>
        <begin position="763"/>
        <end position="794"/>
    </location>
</feature>
<feature type="region of interest" description="Disordered" evidence="1">
    <location>
        <begin position="469"/>
        <end position="499"/>
    </location>
</feature>
<feature type="transmembrane region" description="Helical" evidence="2">
    <location>
        <begin position="359"/>
        <end position="383"/>
    </location>
</feature>
<keyword evidence="5" id="KW-1185">Reference proteome</keyword>
<evidence type="ECO:0008006" key="6">
    <source>
        <dbReference type="Google" id="ProtNLM"/>
    </source>
</evidence>
<evidence type="ECO:0000313" key="5">
    <source>
        <dbReference type="Proteomes" id="UP000268162"/>
    </source>
</evidence>
<feature type="transmembrane region" description="Helical" evidence="2">
    <location>
        <begin position="316"/>
        <end position="339"/>
    </location>
</feature>
<feature type="transmembrane region" description="Helical" evidence="2">
    <location>
        <begin position="437"/>
        <end position="460"/>
    </location>
</feature>
<organism evidence="4 5">
    <name type="scientific">Dimargaris cristalligena</name>
    <dbReference type="NCBI Taxonomy" id="215637"/>
    <lineage>
        <taxon>Eukaryota</taxon>
        <taxon>Fungi</taxon>
        <taxon>Fungi incertae sedis</taxon>
        <taxon>Zoopagomycota</taxon>
        <taxon>Kickxellomycotina</taxon>
        <taxon>Dimargaritomycetes</taxon>
        <taxon>Dimargaritales</taxon>
        <taxon>Dimargaritaceae</taxon>
        <taxon>Dimargaris</taxon>
    </lineage>
</organism>
<accession>A0A4P9ZKW0</accession>
<gene>
    <name evidence="4" type="ORF">BJ085DRAFT_34413</name>
</gene>
<proteinExistence type="predicted"/>
<dbReference type="Proteomes" id="UP000268162">
    <property type="component" value="Unassembled WGS sequence"/>
</dbReference>
<evidence type="ECO:0000313" key="4">
    <source>
        <dbReference type="EMBL" id="RKP33926.1"/>
    </source>
</evidence>
<feature type="chain" id="PRO_5020981866" description="Integral membrane protein" evidence="3">
    <location>
        <begin position="26"/>
        <end position="835"/>
    </location>
</feature>